<protein>
    <submittedName>
        <fullName evidence="1">Uncharacterized protein</fullName>
    </submittedName>
</protein>
<dbReference type="CDD" id="cd14279">
    <property type="entry name" value="CUE"/>
    <property type="match status" value="1"/>
</dbReference>
<reference evidence="1 2" key="1">
    <citation type="journal article" date="2013" name="Curr. Biol.">
        <title>The Genome of the Foraminiferan Reticulomyxa filosa.</title>
        <authorList>
            <person name="Glockner G."/>
            <person name="Hulsmann N."/>
            <person name="Schleicher M."/>
            <person name="Noegel A.A."/>
            <person name="Eichinger L."/>
            <person name="Gallinger C."/>
            <person name="Pawlowski J."/>
            <person name="Sierra R."/>
            <person name="Euteneuer U."/>
            <person name="Pillet L."/>
            <person name="Moustafa A."/>
            <person name="Platzer M."/>
            <person name="Groth M."/>
            <person name="Szafranski K."/>
            <person name="Schliwa M."/>
        </authorList>
    </citation>
    <scope>NUCLEOTIDE SEQUENCE [LARGE SCALE GENOMIC DNA]</scope>
</reference>
<dbReference type="Proteomes" id="UP000023152">
    <property type="component" value="Unassembled WGS sequence"/>
</dbReference>
<dbReference type="EMBL" id="ASPP01046489">
    <property type="protein sequence ID" value="ETN98513.1"/>
    <property type="molecule type" value="Genomic_DNA"/>
</dbReference>
<sequence length="151" mass="18044">MVLKCKNFNIIKFFFFFKTKIFLITNYINQFFLNIQTKKGFSFKVNFIIMLTQLQHTLPDMKEEIISDVLEWFDQDVEKTKDVLTWLMENTTNLQQQHHLMNLFKGFGNNLGKEIISQTWKNYNQIYVDTVEKLLEICATSNLNELNVNKI</sequence>
<evidence type="ECO:0000313" key="2">
    <source>
        <dbReference type="Proteomes" id="UP000023152"/>
    </source>
</evidence>
<comment type="caution">
    <text evidence="1">The sequence shown here is derived from an EMBL/GenBank/DDBJ whole genome shotgun (WGS) entry which is preliminary data.</text>
</comment>
<dbReference type="AlphaFoldDB" id="X6LAF5"/>
<proteinExistence type="predicted"/>
<accession>X6LAF5</accession>
<organism evidence="1 2">
    <name type="scientific">Reticulomyxa filosa</name>
    <dbReference type="NCBI Taxonomy" id="46433"/>
    <lineage>
        <taxon>Eukaryota</taxon>
        <taxon>Sar</taxon>
        <taxon>Rhizaria</taxon>
        <taxon>Retaria</taxon>
        <taxon>Foraminifera</taxon>
        <taxon>Monothalamids</taxon>
        <taxon>Reticulomyxidae</taxon>
        <taxon>Reticulomyxa</taxon>
    </lineage>
</organism>
<name>X6LAF5_RETFI</name>
<keyword evidence="2" id="KW-1185">Reference proteome</keyword>
<gene>
    <name evidence="1" type="ORF">RFI_38979</name>
</gene>
<evidence type="ECO:0000313" key="1">
    <source>
        <dbReference type="EMBL" id="ETN98513.1"/>
    </source>
</evidence>